<gene>
    <name evidence="2" type="ORF">AVEN_1555_1</name>
</gene>
<dbReference type="EMBL" id="BGPR01000414">
    <property type="protein sequence ID" value="GBM18920.1"/>
    <property type="molecule type" value="Genomic_DNA"/>
</dbReference>
<evidence type="ECO:0000256" key="1">
    <source>
        <dbReference type="SAM" id="MobiDB-lite"/>
    </source>
</evidence>
<organism evidence="2 3">
    <name type="scientific">Araneus ventricosus</name>
    <name type="common">Orbweaver spider</name>
    <name type="synonym">Epeira ventricosa</name>
    <dbReference type="NCBI Taxonomy" id="182803"/>
    <lineage>
        <taxon>Eukaryota</taxon>
        <taxon>Metazoa</taxon>
        <taxon>Ecdysozoa</taxon>
        <taxon>Arthropoda</taxon>
        <taxon>Chelicerata</taxon>
        <taxon>Arachnida</taxon>
        <taxon>Araneae</taxon>
        <taxon>Araneomorphae</taxon>
        <taxon>Entelegynae</taxon>
        <taxon>Araneoidea</taxon>
        <taxon>Araneidae</taxon>
        <taxon>Araneus</taxon>
    </lineage>
</organism>
<evidence type="ECO:0000313" key="3">
    <source>
        <dbReference type="Proteomes" id="UP000499080"/>
    </source>
</evidence>
<reference evidence="2 3" key="1">
    <citation type="journal article" date="2019" name="Sci. Rep.">
        <title>Orb-weaving spider Araneus ventricosus genome elucidates the spidroin gene catalogue.</title>
        <authorList>
            <person name="Kono N."/>
            <person name="Nakamura H."/>
            <person name="Ohtoshi R."/>
            <person name="Moran D.A.P."/>
            <person name="Shinohara A."/>
            <person name="Yoshida Y."/>
            <person name="Fujiwara M."/>
            <person name="Mori M."/>
            <person name="Tomita M."/>
            <person name="Arakawa K."/>
        </authorList>
    </citation>
    <scope>NUCLEOTIDE SEQUENCE [LARGE SCALE GENOMIC DNA]</scope>
</reference>
<feature type="region of interest" description="Disordered" evidence="1">
    <location>
        <begin position="1"/>
        <end position="23"/>
    </location>
</feature>
<keyword evidence="3" id="KW-1185">Reference proteome</keyword>
<sequence length="136" mass="15281">MLQFASSHSSSESEIAKAESVSRRNHLQDETRWRVVDDLACYITGLESHRACMGYVGKTDYRPQSASRHPPRALTNLTTGMGITAATSDQRHCFQHDNHCQACISARGYHTRYFSVWFPLHIVPTNLGCRAETAVI</sequence>
<feature type="compositionally biased region" description="Low complexity" evidence="1">
    <location>
        <begin position="1"/>
        <end position="13"/>
    </location>
</feature>
<name>A0A4Y2DQ27_ARAVE</name>
<accession>A0A4Y2DQ27</accession>
<feature type="compositionally biased region" description="Basic and acidic residues" evidence="1">
    <location>
        <begin position="14"/>
        <end position="23"/>
    </location>
</feature>
<dbReference type="Proteomes" id="UP000499080">
    <property type="component" value="Unassembled WGS sequence"/>
</dbReference>
<proteinExistence type="predicted"/>
<protein>
    <submittedName>
        <fullName evidence="2">Uncharacterized protein</fullName>
    </submittedName>
</protein>
<comment type="caution">
    <text evidence="2">The sequence shown here is derived from an EMBL/GenBank/DDBJ whole genome shotgun (WGS) entry which is preliminary data.</text>
</comment>
<dbReference type="AlphaFoldDB" id="A0A4Y2DQ27"/>
<evidence type="ECO:0000313" key="2">
    <source>
        <dbReference type="EMBL" id="GBM18920.1"/>
    </source>
</evidence>